<evidence type="ECO:0000313" key="2">
    <source>
        <dbReference type="Proteomes" id="UP000887159"/>
    </source>
</evidence>
<sequence length="145" mass="16689">MRGFAARRLFKVLLCREGPIHLQTMSFPGFKPSPNDTAVSVANHYTGWTTINILQTPRQSFFSTRPERVDECLCCQLLRAQRASKNPSSFLPLNDAMRVVRSSALFRQLTQSLHAQPVDSRLSDQRDEERFFPRHRRVVSQMPSL</sequence>
<proteinExistence type="predicted"/>
<organism evidence="1 2">
    <name type="scientific">Trichonephila clavipes</name>
    <name type="common">Golden silk orbweaver</name>
    <name type="synonym">Nephila clavipes</name>
    <dbReference type="NCBI Taxonomy" id="2585209"/>
    <lineage>
        <taxon>Eukaryota</taxon>
        <taxon>Metazoa</taxon>
        <taxon>Ecdysozoa</taxon>
        <taxon>Arthropoda</taxon>
        <taxon>Chelicerata</taxon>
        <taxon>Arachnida</taxon>
        <taxon>Araneae</taxon>
        <taxon>Araneomorphae</taxon>
        <taxon>Entelegynae</taxon>
        <taxon>Araneoidea</taxon>
        <taxon>Nephilidae</taxon>
        <taxon>Trichonephila</taxon>
    </lineage>
</organism>
<dbReference type="Proteomes" id="UP000887159">
    <property type="component" value="Unassembled WGS sequence"/>
</dbReference>
<comment type="caution">
    <text evidence="1">The sequence shown here is derived from an EMBL/GenBank/DDBJ whole genome shotgun (WGS) entry which is preliminary data.</text>
</comment>
<reference evidence="1" key="1">
    <citation type="submission" date="2020-08" db="EMBL/GenBank/DDBJ databases">
        <title>Multicomponent nature underlies the extraordinary mechanical properties of spider dragline silk.</title>
        <authorList>
            <person name="Kono N."/>
            <person name="Nakamura H."/>
            <person name="Mori M."/>
            <person name="Yoshida Y."/>
            <person name="Ohtoshi R."/>
            <person name="Malay A.D."/>
            <person name="Moran D.A.P."/>
            <person name="Tomita M."/>
            <person name="Numata K."/>
            <person name="Arakawa K."/>
        </authorList>
    </citation>
    <scope>NUCLEOTIDE SEQUENCE</scope>
</reference>
<keyword evidence="2" id="KW-1185">Reference proteome</keyword>
<dbReference type="EMBL" id="BMAU01021186">
    <property type="protein sequence ID" value="GFX95404.1"/>
    <property type="molecule type" value="Genomic_DNA"/>
</dbReference>
<name>A0A8X6RMP6_TRICX</name>
<accession>A0A8X6RMP6</accession>
<protein>
    <submittedName>
        <fullName evidence="1">Uncharacterized protein</fullName>
    </submittedName>
</protein>
<gene>
    <name evidence="1" type="ORF">TNCV_3684561</name>
</gene>
<evidence type="ECO:0000313" key="1">
    <source>
        <dbReference type="EMBL" id="GFX95404.1"/>
    </source>
</evidence>
<dbReference type="AlphaFoldDB" id="A0A8X6RMP6"/>